<dbReference type="EMBL" id="UYRV01021690">
    <property type="protein sequence ID" value="VDK70064.1"/>
    <property type="molecule type" value="Genomic_DNA"/>
</dbReference>
<sequence length="61" mass="6908">MVETVGLRVFWKGRKGSEEIQSMGLIENAGIKAKDSDRILFVAMCFYGLLWYGFETQCAGR</sequence>
<reference evidence="1 2" key="1">
    <citation type="submission" date="2018-11" db="EMBL/GenBank/DDBJ databases">
        <authorList>
            <consortium name="Pathogen Informatics"/>
        </authorList>
    </citation>
    <scope>NUCLEOTIDE SEQUENCE [LARGE SCALE GENOMIC DNA]</scope>
</reference>
<evidence type="ECO:0000313" key="2">
    <source>
        <dbReference type="Proteomes" id="UP000271889"/>
    </source>
</evidence>
<name>A0A3P6TVN0_CYLGO</name>
<dbReference type="AlphaFoldDB" id="A0A3P6TVN0"/>
<evidence type="ECO:0000313" key="1">
    <source>
        <dbReference type="EMBL" id="VDK70064.1"/>
    </source>
</evidence>
<gene>
    <name evidence="1" type="ORF">CGOC_LOCUS6579</name>
</gene>
<keyword evidence="2" id="KW-1185">Reference proteome</keyword>
<accession>A0A3P6TVN0</accession>
<protein>
    <submittedName>
        <fullName evidence="1">Uncharacterized protein</fullName>
    </submittedName>
</protein>
<organism evidence="1 2">
    <name type="scientific">Cylicostephanus goldi</name>
    <name type="common">Nematode worm</name>
    <dbReference type="NCBI Taxonomy" id="71465"/>
    <lineage>
        <taxon>Eukaryota</taxon>
        <taxon>Metazoa</taxon>
        <taxon>Ecdysozoa</taxon>
        <taxon>Nematoda</taxon>
        <taxon>Chromadorea</taxon>
        <taxon>Rhabditida</taxon>
        <taxon>Rhabditina</taxon>
        <taxon>Rhabditomorpha</taxon>
        <taxon>Strongyloidea</taxon>
        <taxon>Strongylidae</taxon>
        <taxon>Cylicostephanus</taxon>
    </lineage>
</organism>
<proteinExistence type="predicted"/>
<dbReference type="Proteomes" id="UP000271889">
    <property type="component" value="Unassembled WGS sequence"/>
</dbReference>